<organism evidence="2">
    <name type="scientific">freshwater metagenome</name>
    <dbReference type="NCBI Taxonomy" id="449393"/>
    <lineage>
        <taxon>unclassified sequences</taxon>
        <taxon>metagenomes</taxon>
        <taxon>ecological metagenomes</taxon>
    </lineage>
</organism>
<protein>
    <submittedName>
        <fullName evidence="2">Unannotated protein</fullName>
    </submittedName>
</protein>
<gene>
    <name evidence="2" type="ORF">UFOPK3423_01348</name>
</gene>
<name>A0A6J7EI60_9ZZZZ</name>
<dbReference type="AlphaFoldDB" id="A0A6J7EI60"/>
<proteinExistence type="predicted"/>
<feature type="region of interest" description="Disordered" evidence="1">
    <location>
        <begin position="15"/>
        <end position="34"/>
    </location>
</feature>
<evidence type="ECO:0000313" key="2">
    <source>
        <dbReference type="EMBL" id="CAB4880995.1"/>
    </source>
</evidence>
<reference evidence="2" key="1">
    <citation type="submission" date="2020-05" db="EMBL/GenBank/DDBJ databases">
        <authorList>
            <person name="Chiriac C."/>
            <person name="Salcher M."/>
            <person name="Ghai R."/>
            <person name="Kavagutti S V."/>
        </authorList>
    </citation>
    <scope>NUCLEOTIDE SEQUENCE</scope>
</reference>
<dbReference type="EMBL" id="CAFBLQ010000174">
    <property type="protein sequence ID" value="CAB4880995.1"/>
    <property type="molecule type" value="Genomic_DNA"/>
</dbReference>
<evidence type="ECO:0000256" key="1">
    <source>
        <dbReference type="SAM" id="MobiDB-lite"/>
    </source>
</evidence>
<sequence length="89" mass="9117">MSQATLTPRIFFDLGPVPSSGADSSAPRAHRHGDQGRLTLDELIVGVWEGLRTDHAAECPVCGSAVVARFAAGPLPVAGSCRGCGSTLS</sequence>
<accession>A0A6J7EI60</accession>